<dbReference type="NCBIfam" id="TIGR00879">
    <property type="entry name" value="SP"/>
    <property type="match status" value="1"/>
</dbReference>
<sequence>MASNVKWHELSNNTDPTWYKDAGLRRNVALGLGLCLVIATNGYQASLLAGFQAMPAWQAYFKSPTGALLGIYSASFFIPSIFTSFIGDYISTKFGRRWCIFVANIILVLGALINTFTSSVGMWCAGRAVMGAGVGLVKVAAPVLIQEISHPRLRPILGSCYQTFAYFGIFFAALMTFVGLYVPGNWGWRFPSLLQVLGPVAVVIVTVYCPESPRWLIKNGREEQALKVLATLHANGNESDALVQFEMDQIKTAIEQEMVQQKASLLDFLRTPGNRRRLATLVALACSLNWMGNGIITYYLAPILKSVGITAPVQITLINAGLALWNLILAAIAAVNCDKVGRRPLFLTSTAGMLCSYAVVMGLSAGFSNIKEHALGIAVIPFLFIYFGFYDIAYTPLPISYTVEILPFSIRSKGMALFTSTATLGNAFNQFVNPIALKNIAWRYYAVYIGILIFYFCFIFFMFPETKRLSAEEASEVFDFDRHGRPLGKTVDSEQGANFGNDKDVSECAIDSVNKA</sequence>
<dbReference type="PRINTS" id="PR00171">
    <property type="entry name" value="SUGRTRNSPORT"/>
</dbReference>
<comment type="similarity">
    <text evidence="2 7">Belongs to the major facilitator superfamily. Sugar transporter (TC 2.A.1.1) family.</text>
</comment>
<dbReference type="GO" id="GO:0016020">
    <property type="term" value="C:membrane"/>
    <property type="evidence" value="ECO:0007669"/>
    <property type="project" value="UniProtKB-SubCell"/>
</dbReference>
<evidence type="ECO:0000256" key="4">
    <source>
        <dbReference type="ARBA" id="ARBA00022692"/>
    </source>
</evidence>
<dbReference type="VEuPathDB" id="FungiDB:FOZG_10345"/>
<dbReference type="FunFam" id="1.20.1250.20:FF:000117">
    <property type="entry name" value="MFS hexose transporter"/>
    <property type="match status" value="1"/>
</dbReference>
<dbReference type="SUPFAM" id="SSF103473">
    <property type="entry name" value="MFS general substrate transporter"/>
    <property type="match status" value="1"/>
</dbReference>
<evidence type="ECO:0000256" key="1">
    <source>
        <dbReference type="ARBA" id="ARBA00004141"/>
    </source>
</evidence>
<dbReference type="InterPro" id="IPR003663">
    <property type="entry name" value="Sugar/inositol_transpt"/>
</dbReference>
<evidence type="ECO:0000256" key="3">
    <source>
        <dbReference type="ARBA" id="ARBA00022448"/>
    </source>
</evidence>
<evidence type="ECO:0000256" key="6">
    <source>
        <dbReference type="ARBA" id="ARBA00023136"/>
    </source>
</evidence>
<accession>W9KA33</accession>
<evidence type="ECO:0000256" key="7">
    <source>
        <dbReference type="RuleBase" id="RU003346"/>
    </source>
</evidence>
<name>W9KA33_FUSOX</name>
<comment type="subcellular location">
    <subcellularLocation>
        <location evidence="1">Membrane</location>
        <topology evidence="1">Multi-pass membrane protein</topology>
    </subcellularLocation>
</comment>
<dbReference type="Gene3D" id="1.20.1250.20">
    <property type="entry name" value="MFS general substrate transporter like domains"/>
    <property type="match status" value="1"/>
</dbReference>
<reference evidence="8" key="2">
    <citation type="submission" date="2012-06" db="EMBL/GenBank/DDBJ databases">
        <title>Annotation of the Genome Sequence of Fusarium oxysporum Fo47.</title>
        <authorList>
            <consortium name="The Broad Institute Genomics Platform"/>
            <person name="Ma L.-J."/>
            <person name="Corby-Kistler H."/>
            <person name="Broz K."/>
            <person name="Gale L.R."/>
            <person name="Jonkers W."/>
            <person name="O'Donnell K."/>
            <person name="Ploetz R."/>
            <person name="Steinberg C."/>
            <person name="Schwartz D.C."/>
            <person name="VanEtten H."/>
            <person name="Zhou S."/>
            <person name="Young S.K."/>
            <person name="Zeng Q."/>
            <person name="Gargeya S."/>
            <person name="Fitzgerald M."/>
            <person name="Abouelleil A."/>
            <person name="Alvarado L."/>
            <person name="Chapman S.B."/>
            <person name="Gainer-Dewar J."/>
            <person name="Goldberg J."/>
            <person name="Griggs A."/>
            <person name="Gujja S."/>
            <person name="Hansen M."/>
            <person name="Howarth C."/>
            <person name="Imamovic A."/>
            <person name="Ireland A."/>
            <person name="Larimer J."/>
            <person name="McCowan C."/>
            <person name="Murphy C."/>
            <person name="Pearson M."/>
            <person name="Poon T.W."/>
            <person name="Priest M."/>
            <person name="Roberts A."/>
            <person name="Saif S."/>
            <person name="Shea T."/>
            <person name="Sykes S."/>
            <person name="Wortman J."/>
            <person name="Nusbaum C."/>
            <person name="Birren B."/>
        </authorList>
    </citation>
    <scope>NUCLEOTIDE SEQUENCE</scope>
    <source>
        <strain evidence="8">Fo47</strain>
    </source>
</reference>
<dbReference type="PANTHER" id="PTHR48022:SF52">
    <property type="entry name" value="SUGAR TRANSPORTER, PUTATIVE-RELATED"/>
    <property type="match status" value="1"/>
</dbReference>
<evidence type="ECO:0000256" key="5">
    <source>
        <dbReference type="ARBA" id="ARBA00022989"/>
    </source>
</evidence>
<proteinExistence type="inferred from homology"/>
<gene>
    <name evidence="8" type="ORF">FOZG_10345</name>
</gene>
<dbReference type="GO" id="GO:0005351">
    <property type="term" value="F:carbohydrate:proton symporter activity"/>
    <property type="evidence" value="ECO:0007669"/>
    <property type="project" value="TreeGrafter"/>
</dbReference>
<dbReference type="AlphaFoldDB" id="W9KA33"/>
<evidence type="ECO:0000256" key="2">
    <source>
        <dbReference type="ARBA" id="ARBA00010992"/>
    </source>
</evidence>
<keyword evidence="4" id="KW-0812">Transmembrane</keyword>
<dbReference type="EMBL" id="JH717901">
    <property type="protein sequence ID" value="EWZ38810.1"/>
    <property type="molecule type" value="Genomic_DNA"/>
</dbReference>
<dbReference type="PROSITE" id="PS00217">
    <property type="entry name" value="SUGAR_TRANSPORT_2"/>
    <property type="match status" value="1"/>
</dbReference>
<reference evidence="8" key="1">
    <citation type="submission" date="2011-06" db="EMBL/GenBank/DDBJ databases">
        <title>The Genome Sequence of Fusarium oxysporum Fo47.</title>
        <authorList>
            <consortium name="The Broad Institute Genome Sequencing Platform"/>
            <person name="Ma L.-J."/>
            <person name="Gale L.R."/>
            <person name="Schwartz D.C."/>
            <person name="Zhou S."/>
            <person name="Corby-Kistler H."/>
            <person name="Young S.K."/>
            <person name="Zeng Q."/>
            <person name="Gargeya S."/>
            <person name="Fitzgerald M."/>
            <person name="Haas B."/>
            <person name="Abouelleil A."/>
            <person name="Alvarado L."/>
            <person name="Arachchi H.M."/>
            <person name="Berlin A."/>
            <person name="Brown A."/>
            <person name="Chapman S.B."/>
            <person name="Chen Z."/>
            <person name="Dunbar C."/>
            <person name="Freedman E."/>
            <person name="Gearin G."/>
            <person name="Gellesch M."/>
            <person name="Goldberg J."/>
            <person name="Griggs A."/>
            <person name="Gujja S."/>
            <person name="Heiman D."/>
            <person name="Howarth C."/>
            <person name="Larson L."/>
            <person name="Lui A."/>
            <person name="MacDonald P.J.P."/>
            <person name="Mehta T."/>
            <person name="Montmayeur A."/>
            <person name="Murphy C."/>
            <person name="Neiman D."/>
            <person name="Pearson M."/>
            <person name="Priest M."/>
            <person name="Roberts A."/>
            <person name="Saif S."/>
            <person name="Shea T."/>
            <person name="Shenoy N."/>
            <person name="Sisk P."/>
            <person name="Stolte C."/>
            <person name="Sykes S."/>
            <person name="Wortman J."/>
            <person name="Nusbaum C."/>
            <person name="Birren B."/>
        </authorList>
    </citation>
    <scope>NUCLEOTIDE SEQUENCE [LARGE SCALE GENOMIC DNA]</scope>
    <source>
        <strain evidence="8">Fo47</strain>
    </source>
</reference>
<dbReference type="PROSITE" id="PS50850">
    <property type="entry name" value="MFS"/>
    <property type="match status" value="1"/>
</dbReference>
<keyword evidence="5" id="KW-1133">Transmembrane helix</keyword>
<dbReference type="PANTHER" id="PTHR48022">
    <property type="entry name" value="PLASTIDIC GLUCOSE TRANSPORTER 4"/>
    <property type="match status" value="1"/>
</dbReference>
<organism evidence="8">
    <name type="scientific">Fusarium oxysporum Fo47</name>
    <dbReference type="NCBI Taxonomy" id="660027"/>
    <lineage>
        <taxon>Eukaryota</taxon>
        <taxon>Fungi</taxon>
        <taxon>Dikarya</taxon>
        <taxon>Ascomycota</taxon>
        <taxon>Pezizomycotina</taxon>
        <taxon>Sordariomycetes</taxon>
        <taxon>Hypocreomycetidae</taxon>
        <taxon>Hypocreales</taxon>
        <taxon>Nectriaceae</taxon>
        <taxon>Fusarium</taxon>
        <taxon>Fusarium oxysporum species complex</taxon>
    </lineage>
</organism>
<dbReference type="InterPro" id="IPR050360">
    <property type="entry name" value="MFS_Sugar_Transporters"/>
</dbReference>
<dbReference type="InterPro" id="IPR005828">
    <property type="entry name" value="MFS_sugar_transport-like"/>
</dbReference>
<dbReference type="InterPro" id="IPR036259">
    <property type="entry name" value="MFS_trans_sf"/>
</dbReference>
<protein>
    <submittedName>
        <fullName evidence="8">Uncharacterized protein</fullName>
    </submittedName>
</protein>
<dbReference type="HOGENOM" id="CLU_001265_30_13_1"/>
<keyword evidence="3 7" id="KW-0813">Transport</keyword>
<evidence type="ECO:0000313" key="8">
    <source>
        <dbReference type="EMBL" id="EWZ38810.1"/>
    </source>
</evidence>
<dbReference type="Proteomes" id="UP000030766">
    <property type="component" value="Unassembled WGS sequence"/>
</dbReference>
<dbReference type="InterPro" id="IPR005829">
    <property type="entry name" value="Sugar_transporter_CS"/>
</dbReference>
<dbReference type="Pfam" id="PF00083">
    <property type="entry name" value="Sugar_tr"/>
    <property type="match status" value="1"/>
</dbReference>
<dbReference type="InterPro" id="IPR020846">
    <property type="entry name" value="MFS_dom"/>
</dbReference>
<keyword evidence="6" id="KW-0472">Membrane</keyword>